<evidence type="ECO:0000313" key="2">
    <source>
        <dbReference type="Proteomes" id="UP000824596"/>
    </source>
</evidence>
<keyword evidence="2" id="KW-1185">Reference proteome</keyword>
<dbReference type="EMBL" id="JAIZPD010000021">
    <property type="protein sequence ID" value="KAH0957423.1"/>
    <property type="molecule type" value="Genomic_DNA"/>
</dbReference>
<gene>
    <name evidence="1" type="ORF">HRG_11570</name>
</gene>
<evidence type="ECO:0000313" key="1">
    <source>
        <dbReference type="EMBL" id="KAH0957423.1"/>
    </source>
</evidence>
<accession>A0A9P8SCA3</accession>
<organism evidence="1 2">
    <name type="scientific">Hirsutella rhossiliensis</name>
    <dbReference type="NCBI Taxonomy" id="111463"/>
    <lineage>
        <taxon>Eukaryota</taxon>
        <taxon>Fungi</taxon>
        <taxon>Dikarya</taxon>
        <taxon>Ascomycota</taxon>
        <taxon>Pezizomycotina</taxon>
        <taxon>Sordariomycetes</taxon>
        <taxon>Hypocreomycetidae</taxon>
        <taxon>Hypocreales</taxon>
        <taxon>Ophiocordycipitaceae</taxon>
        <taxon>Hirsutella</taxon>
    </lineage>
</organism>
<dbReference type="RefSeq" id="XP_044714937.1">
    <property type="nucleotide sequence ID" value="XM_044870040.1"/>
</dbReference>
<dbReference type="Proteomes" id="UP000824596">
    <property type="component" value="Unassembled WGS sequence"/>
</dbReference>
<protein>
    <submittedName>
        <fullName evidence="1">Uncharacterized protein</fullName>
    </submittedName>
</protein>
<proteinExistence type="predicted"/>
<dbReference type="AlphaFoldDB" id="A0A9P8SCA3"/>
<name>A0A9P8SCA3_9HYPO</name>
<comment type="caution">
    <text evidence="1">The sequence shown here is derived from an EMBL/GenBank/DDBJ whole genome shotgun (WGS) entry which is preliminary data.</text>
</comment>
<reference evidence="1" key="1">
    <citation type="submission" date="2021-09" db="EMBL/GenBank/DDBJ databases">
        <title>A high-quality genome of the endoparasitic fungus Hirsutella rhossiliensis with a comparison of Hirsutella genomes reveals transposable elements contributing to genome size variation.</title>
        <authorList>
            <person name="Lin R."/>
            <person name="Jiao Y."/>
            <person name="Sun X."/>
            <person name="Ling J."/>
            <person name="Xie B."/>
            <person name="Cheng X."/>
        </authorList>
    </citation>
    <scope>NUCLEOTIDE SEQUENCE</scope>
    <source>
        <strain evidence="1">HR02</strain>
    </source>
</reference>
<dbReference type="GeneID" id="68360698"/>
<sequence length="165" mass="18517">MEMYIDQFGGRERGADANTAEPGGQVCICCQETVADEFRAPCKFDAFWYCPDCLLAFLEVACKEVTNDEVFPPRCHSAVAIFPTRNFPVSRDHIVFKHIPPQARIRAIDLWEKAQTGRAPGPAPKAGITAIDRDLVHQILNTQRGEYQFTPRPGMRQVSKPLGRL</sequence>